<proteinExistence type="predicted"/>
<reference evidence="1 2" key="1">
    <citation type="submission" date="2019-08" db="EMBL/GenBank/DDBJ databases">
        <authorList>
            <person name="Alioto T."/>
            <person name="Alioto T."/>
            <person name="Gomez Garrido J."/>
        </authorList>
    </citation>
    <scope>NUCLEOTIDE SEQUENCE [LARGE SCALE GENOMIC DNA]</scope>
</reference>
<accession>A0A5E4M524</accession>
<dbReference type="EMBL" id="CABPRJ010000033">
    <property type="protein sequence ID" value="VVC26420.1"/>
    <property type="molecule type" value="Genomic_DNA"/>
</dbReference>
<dbReference type="AlphaFoldDB" id="A0A5E4M524"/>
<keyword evidence="2" id="KW-1185">Reference proteome</keyword>
<feature type="non-terminal residue" evidence="1">
    <location>
        <position position="1"/>
    </location>
</feature>
<sequence>GGAEGKSGIHVEVKKAINSLKNWKAPGTDGIPAEPIKYGGERLYIYQAIYELCQKIWEDKKLPEKWNKAIVIPLHKK</sequence>
<organism evidence="1 2">
    <name type="scientific">Cinara cedri</name>
    <dbReference type="NCBI Taxonomy" id="506608"/>
    <lineage>
        <taxon>Eukaryota</taxon>
        <taxon>Metazoa</taxon>
        <taxon>Ecdysozoa</taxon>
        <taxon>Arthropoda</taxon>
        <taxon>Hexapoda</taxon>
        <taxon>Insecta</taxon>
        <taxon>Pterygota</taxon>
        <taxon>Neoptera</taxon>
        <taxon>Paraneoptera</taxon>
        <taxon>Hemiptera</taxon>
        <taxon>Sternorrhyncha</taxon>
        <taxon>Aphidomorpha</taxon>
        <taxon>Aphidoidea</taxon>
        <taxon>Aphididae</taxon>
        <taxon>Lachninae</taxon>
        <taxon>Cinara</taxon>
    </lineage>
</organism>
<protein>
    <recommendedName>
        <fullName evidence="3">Reverse transcriptase domain</fullName>
    </recommendedName>
</protein>
<dbReference type="OrthoDB" id="6625457at2759"/>
<evidence type="ECO:0000313" key="1">
    <source>
        <dbReference type="EMBL" id="VVC26420.1"/>
    </source>
</evidence>
<evidence type="ECO:0008006" key="3">
    <source>
        <dbReference type="Google" id="ProtNLM"/>
    </source>
</evidence>
<dbReference type="Proteomes" id="UP000325440">
    <property type="component" value="Unassembled WGS sequence"/>
</dbReference>
<gene>
    <name evidence="1" type="ORF">CINCED_3A004774</name>
</gene>
<name>A0A5E4M524_9HEMI</name>
<evidence type="ECO:0000313" key="2">
    <source>
        <dbReference type="Proteomes" id="UP000325440"/>
    </source>
</evidence>
<feature type="non-terminal residue" evidence="1">
    <location>
        <position position="77"/>
    </location>
</feature>